<comment type="caution">
    <text evidence="1">The sequence shown here is derived from an EMBL/GenBank/DDBJ whole genome shotgun (WGS) entry which is preliminary data.</text>
</comment>
<gene>
    <name evidence="1" type="ORF">DSO57_1024254</name>
</gene>
<reference evidence="1" key="1">
    <citation type="submission" date="2022-04" db="EMBL/GenBank/DDBJ databases">
        <title>Genome of the entomopathogenic fungus Entomophthora muscae.</title>
        <authorList>
            <person name="Elya C."/>
            <person name="Lovett B.R."/>
            <person name="Lee E."/>
            <person name="Macias A.M."/>
            <person name="Hajek A.E."/>
            <person name="De Bivort B.L."/>
            <person name="Kasson M.T."/>
            <person name="De Fine Licht H.H."/>
            <person name="Stajich J.E."/>
        </authorList>
    </citation>
    <scope>NUCLEOTIDE SEQUENCE</scope>
    <source>
        <strain evidence="1">Berkeley</strain>
    </source>
</reference>
<dbReference type="EMBL" id="QTSX02007230">
    <property type="protein sequence ID" value="KAJ9049449.1"/>
    <property type="molecule type" value="Genomic_DNA"/>
</dbReference>
<evidence type="ECO:0000313" key="1">
    <source>
        <dbReference type="EMBL" id="KAJ9049449.1"/>
    </source>
</evidence>
<protein>
    <submittedName>
        <fullName evidence="1">Uncharacterized protein</fullName>
    </submittedName>
</protein>
<accession>A0ACC2RHC3</accession>
<proteinExistence type="predicted"/>
<keyword evidence="2" id="KW-1185">Reference proteome</keyword>
<sequence>MAGISYGSPAPLLPQPYNHSTAGMFILTILSLAKFIVTNLGAYCPLAAGLLYLTHSAPFLYWALVTHYLDGLSSPLLTWKPTRVTTINKVKNKEIKLTSYVFDTVYCQENVPTAMIEKVKPVLDTSYKPYVSDGNQEDNNKPEFYRTTEGQLVLKKVTAFYNKVPMPCKPVTNQDPGLFKPTKPSWKLIPYINCIILLRLMQEYGS</sequence>
<name>A0ACC2RHC3_9FUNG</name>
<organism evidence="1 2">
    <name type="scientific">Entomophthora muscae</name>
    <dbReference type="NCBI Taxonomy" id="34485"/>
    <lineage>
        <taxon>Eukaryota</taxon>
        <taxon>Fungi</taxon>
        <taxon>Fungi incertae sedis</taxon>
        <taxon>Zoopagomycota</taxon>
        <taxon>Entomophthoromycotina</taxon>
        <taxon>Entomophthoromycetes</taxon>
        <taxon>Entomophthorales</taxon>
        <taxon>Entomophthoraceae</taxon>
        <taxon>Entomophthora</taxon>
    </lineage>
</organism>
<evidence type="ECO:0000313" key="2">
    <source>
        <dbReference type="Proteomes" id="UP001165960"/>
    </source>
</evidence>
<dbReference type="Proteomes" id="UP001165960">
    <property type="component" value="Unassembled WGS sequence"/>
</dbReference>